<evidence type="ECO:0000256" key="5">
    <source>
        <dbReference type="ARBA" id="ARBA00022984"/>
    </source>
</evidence>
<comment type="similarity">
    <text evidence="1 9">Belongs to the peptidase S11 family.</text>
</comment>
<dbReference type="PRINTS" id="PR00725">
    <property type="entry name" value="DADACBPTASE1"/>
</dbReference>
<feature type="signal peptide" evidence="10">
    <location>
        <begin position="1"/>
        <end position="26"/>
    </location>
</feature>
<feature type="active site" evidence="7">
    <location>
        <position position="134"/>
    </location>
</feature>
<dbReference type="GO" id="GO:0009252">
    <property type="term" value="P:peptidoglycan biosynthetic process"/>
    <property type="evidence" value="ECO:0007669"/>
    <property type="project" value="UniProtKB-KW"/>
</dbReference>
<dbReference type="EMBL" id="NBYO01000003">
    <property type="protein sequence ID" value="OXS99108.1"/>
    <property type="molecule type" value="Genomic_DNA"/>
</dbReference>
<feature type="chain" id="PRO_5013031358" description="Peptidase S11 D-alanyl-D-alanine carboxypeptidase A N-terminal domain-containing protein" evidence="10">
    <location>
        <begin position="27"/>
        <end position="282"/>
    </location>
</feature>
<dbReference type="Proteomes" id="UP000215405">
    <property type="component" value="Unassembled WGS sequence"/>
</dbReference>
<dbReference type="Pfam" id="PF00768">
    <property type="entry name" value="Peptidase_S11"/>
    <property type="match status" value="1"/>
</dbReference>
<protein>
    <recommendedName>
        <fullName evidence="11">Peptidase S11 D-alanyl-D-alanine carboxypeptidase A N-terminal domain-containing protein</fullName>
    </recommendedName>
</protein>
<evidence type="ECO:0000259" key="11">
    <source>
        <dbReference type="Pfam" id="PF00768"/>
    </source>
</evidence>
<organism evidence="12 13">
    <name type="scientific">Notoacmeibacter marinus</name>
    <dbReference type="NCBI Taxonomy" id="1876515"/>
    <lineage>
        <taxon>Bacteria</taxon>
        <taxon>Pseudomonadati</taxon>
        <taxon>Pseudomonadota</taxon>
        <taxon>Alphaproteobacteria</taxon>
        <taxon>Hyphomicrobiales</taxon>
        <taxon>Notoacmeibacteraceae</taxon>
        <taxon>Notoacmeibacter</taxon>
    </lineage>
</organism>
<evidence type="ECO:0000256" key="10">
    <source>
        <dbReference type="SAM" id="SignalP"/>
    </source>
</evidence>
<keyword evidence="5" id="KW-0573">Peptidoglycan synthesis</keyword>
<dbReference type="PANTHER" id="PTHR21581">
    <property type="entry name" value="D-ALANYL-D-ALANINE CARBOXYPEPTIDASE"/>
    <property type="match status" value="1"/>
</dbReference>
<evidence type="ECO:0000256" key="7">
    <source>
        <dbReference type="PIRSR" id="PIRSR618044-1"/>
    </source>
</evidence>
<dbReference type="GO" id="GO:0071555">
    <property type="term" value="P:cell wall organization"/>
    <property type="evidence" value="ECO:0007669"/>
    <property type="project" value="UniProtKB-KW"/>
</dbReference>
<dbReference type="InterPro" id="IPR018044">
    <property type="entry name" value="Peptidase_S11"/>
</dbReference>
<keyword evidence="6" id="KW-0961">Cell wall biogenesis/degradation</keyword>
<keyword evidence="3" id="KW-0378">Hydrolase</keyword>
<comment type="caution">
    <text evidence="12">The sequence shown here is derived from an EMBL/GenBank/DDBJ whole genome shotgun (WGS) entry which is preliminary data.</text>
</comment>
<dbReference type="InterPro" id="IPR012338">
    <property type="entry name" value="Beta-lactam/transpept-like"/>
</dbReference>
<evidence type="ECO:0000256" key="6">
    <source>
        <dbReference type="ARBA" id="ARBA00023316"/>
    </source>
</evidence>
<dbReference type="PROSITE" id="PS51257">
    <property type="entry name" value="PROKAR_LIPOPROTEIN"/>
    <property type="match status" value="1"/>
</dbReference>
<evidence type="ECO:0000313" key="12">
    <source>
        <dbReference type="EMBL" id="OXS99108.1"/>
    </source>
</evidence>
<evidence type="ECO:0000256" key="8">
    <source>
        <dbReference type="PIRSR" id="PIRSR618044-2"/>
    </source>
</evidence>
<dbReference type="SUPFAM" id="SSF56601">
    <property type="entry name" value="beta-lactamase/transpeptidase-like"/>
    <property type="match status" value="1"/>
</dbReference>
<name>A0A231UT42_9HYPH</name>
<dbReference type="PANTHER" id="PTHR21581:SF6">
    <property type="entry name" value="TRAFFICKING PROTEIN PARTICLE COMPLEX SUBUNIT 12"/>
    <property type="match status" value="1"/>
</dbReference>
<dbReference type="Gene3D" id="3.40.710.10">
    <property type="entry name" value="DD-peptidase/beta-lactamase superfamily"/>
    <property type="match status" value="1"/>
</dbReference>
<keyword evidence="13" id="KW-1185">Reference proteome</keyword>
<feature type="active site" description="Acyl-ester intermediate" evidence="7">
    <location>
        <position position="74"/>
    </location>
</feature>
<evidence type="ECO:0000256" key="9">
    <source>
        <dbReference type="RuleBase" id="RU004016"/>
    </source>
</evidence>
<evidence type="ECO:0000256" key="3">
    <source>
        <dbReference type="ARBA" id="ARBA00022801"/>
    </source>
</evidence>
<dbReference type="AlphaFoldDB" id="A0A231UT42"/>
<sequence length="282" mass="30405">MAMKPRTMLRTGAMAIVMALAFGLSACSTQSVLETMPAAAQAPLSDRYAAHVVDVGSRRVVLSQNASAIRHPASLTKMMTLYMLFDAVETGRIGMGASIPVSAYAASRPPSKLGLKAGDQISVDTAIRALAVKSSNDVAVAVAEFLSGSEAAFAGAMTARSRQLGLRSTRFTNASGLPDAGQVTTAEDMTRLGMLLMTNHRRYYPYFNQREFTFRGRTIRGHNHLLKEPGVDGIKTGYIRASGFNVVTSVKKGPRRYVITVMGGDSARERDERVRQIIASLR</sequence>
<evidence type="ECO:0000313" key="13">
    <source>
        <dbReference type="Proteomes" id="UP000215405"/>
    </source>
</evidence>
<accession>A0A231UT42</accession>
<feature type="binding site" evidence="8">
    <location>
        <position position="235"/>
    </location>
    <ligand>
        <name>substrate</name>
    </ligand>
</feature>
<dbReference type="GO" id="GO:0008360">
    <property type="term" value="P:regulation of cell shape"/>
    <property type="evidence" value="ECO:0007669"/>
    <property type="project" value="UniProtKB-KW"/>
</dbReference>
<dbReference type="GO" id="GO:0009002">
    <property type="term" value="F:serine-type D-Ala-D-Ala carboxypeptidase activity"/>
    <property type="evidence" value="ECO:0007669"/>
    <property type="project" value="InterPro"/>
</dbReference>
<dbReference type="GO" id="GO:0006508">
    <property type="term" value="P:proteolysis"/>
    <property type="evidence" value="ECO:0007669"/>
    <property type="project" value="InterPro"/>
</dbReference>
<reference evidence="13" key="1">
    <citation type="journal article" date="2017" name="Int. J. Syst. Evol. Microbiol.">
        <title>Notoacmeibacter marinus gen. nov., sp. nov., isolated from the gut of a limpet and proposal of Notoacmeibacteraceae fam. nov. in the order Rhizobiales of the class Alphaproteobacteria.</title>
        <authorList>
            <person name="Huang Z."/>
            <person name="Guo F."/>
            <person name="Lai Q."/>
        </authorList>
    </citation>
    <scope>NUCLEOTIDE SEQUENCE [LARGE SCALE GENOMIC DNA]</scope>
    <source>
        <strain evidence="13">XMTR2A4</strain>
    </source>
</reference>
<proteinExistence type="inferred from homology"/>
<dbReference type="InterPro" id="IPR001967">
    <property type="entry name" value="Peptidase_S11_N"/>
</dbReference>
<feature type="domain" description="Peptidase S11 D-alanyl-D-alanine carboxypeptidase A N-terminal" evidence="11">
    <location>
        <begin position="45"/>
        <end position="265"/>
    </location>
</feature>
<keyword evidence="4" id="KW-0133">Cell shape</keyword>
<evidence type="ECO:0000256" key="4">
    <source>
        <dbReference type="ARBA" id="ARBA00022960"/>
    </source>
</evidence>
<gene>
    <name evidence="12" type="ORF">B7H23_12960</name>
</gene>
<evidence type="ECO:0000256" key="2">
    <source>
        <dbReference type="ARBA" id="ARBA00022729"/>
    </source>
</evidence>
<keyword evidence="2 10" id="KW-0732">Signal</keyword>
<evidence type="ECO:0000256" key="1">
    <source>
        <dbReference type="ARBA" id="ARBA00007164"/>
    </source>
</evidence>
<feature type="active site" description="Proton acceptor" evidence="7">
    <location>
        <position position="77"/>
    </location>
</feature>